<accession>A0A1J8QGR8</accession>
<dbReference type="STRING" id="180088.A0A1J8QGR8"/>
<evidence type="ECO:0000313" key="1">
    <source>
        <dbReference type="EMBL" id="OJA12809.1"/>
    </source>
</evidence>
<comment type="caution">
    <text evidence="1">The sequence shown here is derived from an EMBL/GenBank/DDBJ whole genome shotgun (WGS) entry which is preliminary data.</text>
</comment>
<protein>
    <submittedName>
        <fullName evidence="1">Uncharacterized protein</fullName>
    </submittedName>
</protein>
<keyword evidence="2" id="KW-1185">Reference proteome</keyword>
<dbReference type="OrthoDB" id="2976553at2759"/>
<reference evidence="1 2" key="1">
    <citation type="submission" date="2016-03" db="EMBL/GenBank/DDBJ databases">
        <title>Comparative genomics of the ectomycorrhizal sister species Rhizopogon vinicolor and Rhizopogon vesiculosus (Basidiomycota: Boletales) reveals a divergence of the mating type B locus.</title>
        <authorList>
            <person name="Mujic A.B."/>
            <person name="Kuo A."/>
            <person name="Tritt A."/>
            <person name="Lipzen A."/>
            <person name="Chen C."/>
            <person name="Johnson J."/>
            <person name="Sharma A."/>
            <person name="Barry K."/>
            <person name="Grigoriev I.V."/>
            <person name="Spatafora J.W."/>
        </authorList>
    </citation>
    <scope>NUCLEOTIDE SEQUENCE [LARGE SCALE GENOMIC DNA]</scope>
    <source>
        <strain evidence="1 2">AM-OR11-056</strain>
    </source>
</reference>
<gene>
    <name evidence="1" type="ORF">AZE42_12037</name>
</gene>
<evidence type="ECO:0000313" key="2">
    <source>
        <dbReference type="Proteomes" id="UP000183567"/>
    </source>
</evidence>
<sequence>MINIAESKGDVITKKTAQAQGSLQVDCEADIHAYSHAFDVIPNKFSASALELFLIQKGLTEGRSLSTTWGIFSAFKDLWKNA</sequence>
<dbReference type="Proteomes" id="UP000183567">
    <property type="component" value="Unassembled WGS sequence"/>
</dbReference>
<dbReference type="EMBL" id="LVVM01004486">
    <property type="protein sequence ID" value="OJA12809.1"/>
    <property type="molecule type" value="Genomic_DNA"/>
</dbReference>
<name>A0A1J8QGR8_9AGAM</name>
<organism evidence="1 2">
    <name type="scientific">Rhizopogon vesiculosus</name>
    <dbReference type="NCBI Taxonomy" id="180088"/>
    <lineage>
        <taxon>Eukaryota</taxon>
        <taxon>Fungi</taxon>
        <taxon>Dikarya</taxon>
        <taxon>Basidiomycota</taxon>
        <taxon>Agaricomycotina</taxon>
        <taxon>Agaricomycetes</taxon>
        <taxon>Agaricomycetidae</taxon>
        <taxon>Boletales</taxon>
        <taxon>Suillineae</taxon>
        <taxon>Rhizopogonaceae</taxon>
        <taxon>Rhizopogon</taxon>
    </lineage>
</organism>
<proteinExistence type="predicted"/>
<dbReference type="AlphaFoldDB" id="A0A1J8QGR8"/>